<feature type="compositionally biased region" description="Acidic residues" evidence="1">
    <location>
        <begin position="65"/>
        <end position="77"/>
    </location>
</feature>
<feature type="region of interest" description="Disordered" evidence="1">
    <location>
        <begin position="1"/>
        <end position="98"/>
    </location>
</feature>
<reference evidence="2 3" key="1">
    <citation type="journal article" date="2021" name="BMC Biol.">
        <title>Horizontally acquired antibacterial genes associated with adaptive radiation of ladybird beetles.</title>
        <authorList>
            <person name="Li H.S."/>
            <person name="Tang X.F."/>
            <person name="Huang Y.H."/>
            <person name="Xu Z.Y."/>
            <person name="Chen M.L."/>
            <person name="Du X.Y."/>
            <person name="Qiu B.Y."/>
            <person name="Chen P.T."/>
            <person name="Zhang W."/>
            <person name="Slipinski A."/>
            <person name="Escalona H.E."/>
            <person name="Waterhouse R.M."/>
            <person name="Zwick A."/>
            <person name="Pang H."/>
        </authorList>
    </citation>
    <scope>NUCLEOTIDE SEQUENCE [LARGE SCALE GENOMIC DNA]</scope>
    <source>
        <strain evidence="2">SYSU2018</strain>
    </source>
</reference>
<dbReference type="AlphaFoldDB" id="A0ABD2PDL5"/>
<keyword evidence="3" id="KW-1185">Reference proteome</keyword>
<feature type="non-terminal residue" evidence="2">
    <location>
        <position position="225"/>
    </location>
</feature>
<comment type="caution">
    <text evidence="2">The sequence shown here is derived from an EMBL/GenBank/DDBJ whole genome shotgun (WGS) entry which is preliminary data.</text>
</comment>
<evidence type="ECO:0000313" key="2">
    <source>
        <dbReference type="EMBL" id="KAL3289068.1"/>
    </source>
</evidence>
<name>A0ABD2PDL5_9CUCU</name>
<organism evidence="2 3">
    <name type="scientific">Cryptolaemus montrouzieri</name>
    <dbReference type="NCBI Taxonomy" id="559131"/>
    <lineage>
        <taxon>Eukaryota</taxon>
        <taxon>Metazoa</taxon>
        <taxon>Ecdysozoa</taxon>
        <taxon>Arthropoda</taxon>
        <taxon>Hexapoda</taxon>
        <taxon>Insecta</taxon>
        <taxon>Pterygota</taxon>
        <taxon>Neoptera</taxon>
        <taxon>Endopterygota</taxon>
        <taxon>Coleoptera</taxon>
        <taxon>Polyphaga</taxon>
        <taxon>Cucujiformia</taxon>
        <taxon>Coccinelloidea</taxon>
        <taxon>Coccinellidae</taxon>
        <taxon>Scymninae</taxon>
        <taxon>Scymnini</taxon>
        <taxon>Cryptolaemus</taxon>
    </lineage>
</organism>
<dbReference type="EMBL" id="JABFTP020000185">
    <property type="protein sequence ID" value="KAL3289068.1"/>
    <property type="molecule type" value="Genomic_DNA"/>
</dbReference>
<sequence length="225" mass="26039">MVETSAPASSGLKFVKTKRRIYDEENPEQSHPVTKKVKDKESRLELPVNNRYSLLSKDEIQPMQEDPESDEEEEGAEEMTSRRRNIKQGKPPPLVMHGRMNDHKKMIEKMKEIATHGFHLKYHKNTTKGLDNEPDVDEIKEEMKVTHQISVKQVYKMKNTRRPLYLVITAPAPSVNVWEMRKGKYAEEKCSATYDRDSQVKIINEQSDFVALGNELKTLNSLIDV</sequence>
<protein>
    <submittedName>
        <fullName evidence="2">Uncharacterized protein</fullName>
    </submittedName>
</protein>
<evidence type="ECO:0000256" key="1">
    <source>
        <dbReference type="SAM" id="MobiDB-lite"/>
    </source>
</evidence>
<accession>A0ABD2PDL5</accession>
<evidence type="ECO:0000313" key="3">
    <source>
        <dbReference type="Proteomes" id="UP001516400"/>
    </source>
</evidence>
<gene>
    <name evidence="2" type="ORF">HHI36_003510</name>
</gene>
<proteinExistence type="predicted"/>
<dbReference type="Proteomes" id="UP001516400">
    <property type="component" value="Unassembled WGS sequence"/>
</dbReference>